<proteinExistence type="predicted"/>
<dbReference type="Gene3D" id="2.60.120.260">
    <property type="entry name" value="Galactose-binding domain-like"/>
    <property type="match status" value="1"/>
</dbReference>
<reference evidence="4 5" key="1">
    <citation type="journal article" date="2020" name="ISME J.">
        <title>Uncovering the hidden diversity of litter-decomposition mechanisms in mushroom-forming fungi.</title>
        <authorList>
            <person name="Floudas D."/>
            <person name="Bentzer J."/>
            <person name="Ahren D."/>
            <person name="Johansson T."/>
            <person name="Persson P."/>
            <person name="Tunlid A."/>
        </authorList>
    </citation>
    <scope>NUCLEOTIDE SEQUENCE [LARGE SCALE GENOMIC DNA]</scope>
    <source>
        <strain evidence="4 5">CBS 291.85</strain>
    </source>
</reference>
<name>A0A8H5CQH0_9AGAR</name>
<feature type="transmembrane region" description="Helical" evidence="3">
    <location>
        <begin position="212"/>
        <end position="235"/>
    </location>
</feature>
<dbReference type="Proteomes" id="UP000559256">
    <property type="component" value="Unassembled WGS sequence"/>
</dbReference>
<dbReference type="EMBL" id="JAACJM010000106">
    <property type="protein sequence ID" value="KAF5346010.1"/>
    <property type="molecule type" value="Genomic_DNA"/>
</dbReference>
<feature type="coiled-coil region" evidence="1">
    <location>
        <begin position="330"/>
        <end position="385"/>
    </location>
</feature>
<evidence type="ECO:0000256" key="1">
    <source>
        <dbReference type="SAM" id="Coils"/>
    </source>
</evidence>
<gene>
    <name evidence="4" type="ORF">D9758_013882</name>
</gene>
<sequence length="424" mass="45471">MVQIDIDYAVVTVGSSTPMQGSTIIVDDLNEEITWNGQWAERRGIAYVTGLDDGRPFGNGTKESSNIGDSMEFTFAGTSIALYGVFSWKASGFITAKFTITDFPSNFTSYSEEKSFFSPSNAPDLLNSTNFLFFDHDSLTATNHTLTVMITGVSGNQSLILDYLTYQPSFGSLSAKPDFRSSSSSGLGAGSGSVPPNVGNDSSSAGEHSSHAGAIAGGVVGGVAAVALIVAFLFWRYRRSTPKQIKQVEFGDNLIGDDIDNEPSRYFDSVIHHSPDGATILPPLLPTTTRHDSSRSFKRSDSPYTSATGSTSLPYGASFSKLATPNDMLLDQRNAELKALNGQITEMQERMVAHSSDPVISSPTQTALTDQIKLLQERIEALMRENETLGGYDNSGPPTVYMYEAFGESTVVPGSSVGERSPVT</sequence>
<evidence type="ECO:0000256" key="2">
    <source>
        <dbReference type="SAM" id="MobiDB-lite"/>
    </source>
</evidence>
<dbReference type="AlphaFoldDB" id="A0A8H5CQH0"/>
<comment type="caution">
    <text evidence="4">The sequence shown here is derived from an EMBL/GenBank/DDBJ whole genome shotgun (WGS) entry which is preliminary data.</text>
</comment>
<accession>A0A8H5CQH0</accession>
<feature type="region of interest" description="Disordered" evidence="2">
    <location>
        <begin position="283"/>
        <end position="310"/>
    </location>
</feature>
<keyword evidence="3" id="KW-0472">Membrane</keyword>
<keyword evidence="3" id="KW-1133">Transmembrane helix</keyword>
<keyword evidence="1" id="KW-0175">Coiled coil</keyword>
<dbReference type="OrthoDB" id="2756615at2759"/>
<evidence type="ECO:0000313" key="4">
    <source>
        <dbReference type="EMBL" id="KAF5346010.1"/>
    </source>
</evidence>
<evidence type="ECO:0000256" key="3">
    <source>
        <dbReference type="SAM" id="Phobius"/>
    </source>
</evidence>
<feature type="region of interest" description="Disordered" evidence="2">
    <location>
        <begin position="184"/>
        <end position="209"/>
    </location>
</feature>
<organism evidence="4 5">
    <name type="scientific">Tetrapyrgos nigripes</name>
    <dbReference type="NCBI Taxonomy" id="182062"/>
    <lineage>
        <taxon>Eukaryota</taxon>
        <taxon>Fungi</taxon>
        <taxon>Dikarya</taxon>
        <taxon>Basidiomycota</taxon>
        <taxon>Agaricomycotina</taxon>
        <taxon>Agaricomycetes</taxon>
        <taxon>Agaricomycetidae</taxon>
        <taxon>Agaricales</taxon>
        <taxon>Marasmiineae</taxon>
        <taxon>Marasmiaceae</taxon>
        <taxon>Tetrapyrgos</taxon>
    </lineage>
</organism>
<protein>
    <submittedName>
        <fullName evidence="4">Uncharacterized protein</fullName>
    </submittedName>
</protein>
<keyword evidence="3" id="KW-0812">Transmembrane</keyword>
<feature type="compositionally biased region" description="Basic and acidic residues" evidence="2">
    <location>
        <begin position="289"/>
        <end position="301"/>
    </location>
</feature>
<keyword evidence="5" id="KW-1185">Reference proteome</keyword>
<evidence type="ECO:0000313" key="5">
    <source>
        <dbReference type="Proteomes" id="UP000559256"/>
    </source>
</evidence>